<reference evidence="2" key="1">
    <citation type="submission" date="2022-08" db="UniProtKB">
        <authorList>
            <consortium name="EnsemblMetazoa"/>
        </authorList>
    </citation>
    <scope>IDENTIFICATION</scope>
    <source>
        <strain evidence="2">05x7-T-G4-1.051#20</strain>
    </source>
</reference>
<dbReference type="Pfam" id="PF09458">
    <property type="entry name" value="H_lectin"/>
    <property type="match status" value="1"/>
</dbReference>
<dbReference type="InterPro" id="IPR037221">
    <property type="entry name" value="H-type_lectin_dom_sf"/>
</dbReference>
<dbReference type="Gene3D" id="2.60.40.2080">
    <property type="match status" value="1"/>
</dbReference>
<evidence type="ECO:0000313" key="2">
    <source>
        <dbReference type="EnsemblMetazoa" id="G17615.1:cds"/>
    </source>
</evidence>
<organism evidence="2 3">
    <name type="scientific">Magallana gigas</name>
    <name type="common">Pacific oyster</name>
    <name type="synonym">Crassostrea gigas</name>
    <dbReference type="NCBI Taxonomy" id="29159"/>
    <lineage>
        <taxon>Eukaryota</taxon>
        <taxon>Metazoa</taxon>
        <taxon>Spiralia</taxon>
        <taxon>Lophotrochozoa</taxon>
        <taxon>Mollusca</taxon>
        <taxon>Bivalvia</taxon>
        <taxon>Autobranchia</taxon>
        <taxon>Pteriomorphia</taxon>
        <taxon>Ostreida</taxon>
        <taxon>Ostreoidea</taxon>
        <taxon>Ostreidae</taxon>
        <taxon>Magallana</taxon>
    </lineage>
</organism>
<name>A0A8W8JAW6_MAGGI</name>
<dbReference type="AlphaFoldDB" id="A0A8W8JAW6"/>
<dbReference type="Proteomes" id="UP000005408">
    <property type="component" value="Unassembled WGS sequence"/>
</dbReference>
<feature type="domain" description="H-type lectin" evidence="1">
    <location>
        <begin position="148"/>
        <end position="213"/>
    </location>
</feature>
<evidence type="ECO:0000313" key="3">
    <source>
        <dbReference type="Proteomes" id="UP000005408"/>
    </source>
</evidence>
<dbReference type="GO" id="GO:0030246">
    <property type="term" value="F:carbohydrate binding"/>
    <property type="evidence" value="ECO:0007669"/>
    <property type="project" value="InterPro"/>
</dbReference>
<proteinExistence type="predicted"/>
<protein>
    <recommendedName>
        <fullName evidence="1">H-type lectin domain-containing protein</fullName>
    </recommendedName>
</protein>
<dbReference type="InterPro" id="IPR019019">
    <property type="entry name" value="H-type_lectin_domain"/>
</dbReference>
<sequence>MVLFVGVVFSQTHTNDHQKISELQTEFDRMKTDFEDFKNRTSTEIQQLRDRNSFLASVQSTNVQTLNVLMTDVFKIRAKLGFITMDSVQQNSSLDIVLDAIQRLDKLNSTIGEVANTIRRRNKCQRGNQYIRKCQDGNWNVARCSNITVHVNFSPTFDEVPYVMLGVSKVDAGSGHNTRFQAFTSAITEQGFDYTIGTWGDSELWGSTFEWLACPY</sequence>
<dbReference type="SUPFAM" id="SSF141086">
    <property type="entry name" value="Agglutinin HPA-like"/>
    <property type="match status" value="1"/>
</dbReference>
<evidence type="ECO:0000259" key="1">
    <source>
        <dbReference type="Pfam" id="PF09458"/>
    </source>
</evidence>
<dbReference type="EnsemblMetazoa" id="G17615.1">
    <property type="protein sequence ID" value="G17615.1:cds"/>
    <property type="gene ID" value="G17615"/>
</dbReference>
<dbReference type="GO" id="GO:0007155">
    <property type="term" value="P:cell adhesion"/>
    <property type="evidence" value="ECO:0007669"/>
    <property type="project" value="InterPro"/>
</dbReference>
<accession>A0A8W8JAW6</accession>
<keyword evidence="3" id="KW-1185">Reference proteome</keyword>